<feature type="domain" description="KaiC-like" evidence="3">
    <location>
        <begin position="28"/>
        <end position="148"/>
    </location>
</feature>
<dbReference type="PANTHER" id="PTHR43637:SF1">
    <property type="entry name" value="UPF0273 PROTEIN TM_0370"/>
    <property type="match status" value="1"/>
</dbReference>
<dbReference type="GO" id="GO:0005524">
    <property type="term" value="F:ATP binding"/>
    <property type="evidence" value="ECO:0007669"/>
    <property type="project" value="UniProtKB-KW"/>
</dbReference>
<dbReference type="STRING" id="693661.Arcve_0911"/>
<dbReference type="KEGG" id="ave:Arcve_0911"/>
<dbReference type="Proteomes" id="UP000008136">
    <property type="component" value="Chromosome"/>
</dbReference>
<evidence type="ECO:0000256" key="2">
    <source>
        <dbReference type="ARBA" id="ARBA00022840"/>
    </source>
</evidence>
<proteinExistence type="predicted"/>
<accession>F2KSF3</accession>
<dbReference type="EMBL" id="CP002588">
    <property type="protein sequence ID" value="AEA46922.1"/>
    <property type="molecule type" value="Genomic_DNA"/>
</dbReference>
<dbReference type="HOGENOM" id="CLU_1700189_0_0_2"/>
<dbReference type="GeneID" id="10394017"/>
<evidence type="ECO:0000313" key="5">
    <source>
        <dbReference type="Proteomes" id="UP000008136"/>
    </source>
</evidence>
<keyword evidence="2" id="KW-0067">ATP-binding</keyword>
<keyword evidence="1" id="KW-0547">Nucleotide-binding</keyword>
<reference evidence="4 5" key="1">
    <citation type="submission" date="2011-03" db="EMBL/GenBank/DDBJ databases">
        <title>The complete genome of Archaeoglobus veneficus SNP6.</title>
        <authorList>
            <consortium name="US DOE Joint Genome Institute (JGI-PGF)"/>
            <person name="Lucas S."/>
            <person name="Copeland A."/>
            <person name="Lapidus A."/>
            <person name="Bruce D."/>
            <person name="Goodwin L."/>
            <person name="Pitluck S."/>
            <person name="Kyrpides N."/>
            <person name="Mavromatis K."/>
            <person name="Pagani I."/>
            <person name="Ivanova N."/>
            <person name="Mikhailova N."/>
            <person name="Lu M."/>
            <person name="Detter J.C."/>
            <person name="Tapia R."/>
            <person name="Han C."/>
            <person name="Land M."/>
            <person name="Hauser L."/>
            <person name="Markowitz V."/>
            <person name="Cheng J.-F."/>
            <person name="Hugenholtz P."/>
            <person name="Woyke T."/>
            <person name="Wu D."/>
            <person name="Spring S."/>
            <person name="Brambilla E."/>
            <person name="Klenk H.-P."/>
            <person name="Eisen J.A."/>
        </authorList>
    </citation>
    <scope>NUCLEOTIDE SEQUENCE [LARGE SCALE GENOMIC DNA]</scope>
    <source>
        <strain>SNP6</strain>
    </source>
</reference>
<gene>
    <name evidence="4" type="ordered locus">Arcve_0911</name>
</gene>
<dbReference type="AlphaFoldDB" id="F2KSF3"/>
<dbReference type="InterPro" id="IPR014774">
    <property type="entry name" value="KaiC-like_dom"/>
</dbReference>
<dbReference type="InterPro" id="IPR027417">
    <property type="entry name" value="P-loop_NTPase"/>
</dbReference>
<name>F2KSF3_ARCVS</name>
<dbReference type="OrthoDB" id="49590at2157"/>
<evidence type="ECO:0000259" key="3">
    <source>
        <dbReference type="Pfam" id="PF06745"/>
    </source>
</evidence>
<dbReference type="SUPFAM" id="SSF52540">
    <property type="entry name" value="P-loop containing nucleoside triphosphate hydrolases"/>
    <property type="match status" value="1"/>
</dbReference>
<dbReference type="RefSeq" id="WP_013683587.1">
    <property type="nucleotide sequence ID" value="NC_015320.1"/>
</dbReference>
<protein>
    <submittedName>
        <fullName evidence="4">ATPase</fullName>
    </submittedName>
</protein>
<keyword evidence="5" id="KW-1185">Reference proteome</keyword>
<organism evidence="4 5">
    <name type="scientific">Archaeoglobus veneficus (strain DSM 11195 / SNP6)</name>
    <dbReference type="NCBI Taxonomy" id="693661"/>
    <lineage>
        <taxon>Archaea</taxon>
        <taxon>Methanobacteriati</taxon>
        <taxon>Methanobacteriota</taxon>
        <taxon>Archaeoglobi</taxon>
        <taxon>Archaeoglobales</taxon>
        <taxon>Archaeoglobaceae</taxon>
        <taxon>Archaeoglobus</taxon>
    </lineage>
</organism>
<dbReference type="eggNOG" id="arCOG01171">
    <property type="taxonomic scope" value="Archaea"/>
</dbReference>
<evidence type="ECO:0000256" key="1">
    <source>
        <dbReference type="ARBA" id="ARBA00022741"/>
    </source>
</evidence>
<dbReference type="Pfam" id="PF06745">
    <property type="entry name" value="ATPase"/>
    <property type="match status" value="1"/>
</dbReference>
<sequence length="154" mass="17236">MFDKAIDASPTGKTTIFKDTFFSDFVPDVGGFKSVISAKLEKEPPSRVVIDPITMLELASRSELEYRRDVLSLLQILRESKVTTIITSEITDRGVEDYLVSGVIELLSYDVGGKTLRGVKITKMRSSAFDENVRPYRITSKGIEVYSDAAFLER</sequence>
<dbReference type="Gene3D" id="3.40.50.300">
    <property type="entry name" value="P-loop containing nucleotide triphosphate hydrolases"/>
    <property type="match status" value="1"/>
</dbReference>
<evidence type="ECO:0000313" key="4">
    <source>
        <dbReference type="EMBL" id="AEA46922.1"/>
    </source>
</evidence>
<dbReference type="PANTHER" id="PTHR43637">
    <property type="entry name" value="UPF0273 PROTEIN TM_0370"/>
    <property type="match status" value="1"/>
</dbReference>